<sequence>MYKQIFGGLFLLLVAMTVSVNVSAGQPKAVYVSAFILRCDSLFWNAYNNCDINRFQSYLSSDVEFFHDVGGPLFGLPALTASVKDNLCKDREKFKLRREAVPGTVKVYELEKNHEVYGAVISGEHRFYVSEDGKPERLTGIARFTHLWMLQNGEWKMTRIMSYDHREVN</sequence>
<accession>A0A327W1L1</accession>
<name>A0A327W1L1_9BACT</name>
<feature type="domain" description="DUF4440" evidence="2">
    <location>
        <begin position="36"/>
        <end position="157"/>
    </location>
</feature>
<dbReference type="AlphaFoldDB" id="A0A327W1L1"/>
<dbReference type="OrthoDB" id="1357763at2"/>
<feature type="chain" id="PRO_5016419956" evidence="1">
    <location>
        <begin position="25"/>
        <end position="169"/>
    </location>
</feature>
<proteinExistence type="predicted"/>
<feature type="signal peptide" evidence="1">
    <location>
        <begin position="1"/>
        <end position="24"/>
    </location>
</feature>
<evidence type="ECO:0000259" key="2">
    <source>
        <dbReference type="Pfam" id="PF14534"/>
    </source>
</evidence>
<reference evidence="3 4" key="1">
    <citation type="submission" date="2018-06" db="EMBL/GenBank/DDBJ databases">
        <title>Genomic Encyclopedia of Archaeal and Bacterial Type Strains, Phase II (KMG-II): from individual species to whole genera.</title>
        <authorList>
            <person name="Goeker M."/>
        </authorList>
    </citation>
    <scope>NUCLEOTIDE SEQUENCE [LARGE SCALE GENOMIC DNA]</scope>
    <source>
        <strain evidence="3 4">DSM 29821</strain>
    </source>
</reference>
<dbReference type="InterPro" id="IPR032710">
    <property type="entry name" value="NTF2-like_dom_sf"/>
</dbReference>
<dbReference type="InterPro" id="IPR027843">
    <property type="entry name" value="DUF4440"/>
</dbReference>
<dbReference type="EMBL" id="QLMA01000003">
    <property type="protein sequence ID" value="RAJ83177.1"/>
    <property type="molecule type" value="Genomic_DNA"/>
</dbReference>
<evidence type="ECO:0000256" key="1">
    <source>
        <dbReference type="SAM" id="SignalP"/>
    </source>
</evidence>
<dbReference type="SUPFAM" id="SSF54427">
    <property type="entry name" value="NTF2-like"/>
    <property type="match status" value="1"/>
</dbReference>
<keyword evidence="1" id="KW-0732">Signal</keyword>
<dbReference type="Pfam" id="PF14534">
    <property type="entry name" value="DUF4440"/>
    <property type="match status" value="1"/>
</dbReference>
<keyword evidence="4" id="KW-1185">Reference proteome</keyword>
<gene>
    <name evidence="3" type="ORF">CLV59_103137</name>
</gene>
<evidence type="ECO:0000313" key="4">
    <source>
        <dbReference type="Proteomes" id="UP000249819"/>
    </source>
</evidence>
<comment type="caution">
    <text evidence="3">The sequence shown here is derived from an EMBL/GenBank/DDBJ whole genome shotgun (WGS) entry which is preliminary data.</text>
</comment>
<protein>
    <submittedName>
        <fullName evidence="3">Uncharacterized protein DUF4440</fullName>
    </submittedName>
</protein>
<dbReference type="Proteomes" id="UP000249819">
    <property type="component" value="Unassembled WGS sequence"/>
</dbReference>
<organism evidence="3 4">
    <name type="scientific">Chitinophaga dinghuensis</name>
    <dbReference type="NCBI Taxonomy" id="1539050"/>
    <lineage>
        <taxon>Bacteria</taxon>
        <taxon>Pseudomonadati</taxon>
        <taxon>Bacteroidota</taxon>
        <taxon>Chitinophagia</taxon>
        <taxon>Chitinophagales</taxon>
        <taxon>Chitinophagaceae</taxon>
        <taxon>Chitinophaga</taxon>
    </lineage>
</organism>
<dbReference type="RefSeq" id="WP_111591840.1">
    <property type="nucleotide sequence ID" value="NZ_QLMA01000003.1"/>
</dbReference>
<dbReference type="Gene3D" id="3.10.450.50">
    <property type="match status" value="1"/>
</dbReference>
<evidence type="ECO:0000313" key="3">
    <source>
        <dbReference type="EMBL" id="RAJ83177.1"/>
    </source>
</evidence>